<name>A0AA35RWN5_GEOBA</name>
<proteinExistence type="predicted"/>
<keyword evidence="2" id="KW-1185">Reference proteome</keyword>
<comment type="caution">
    <text evidence="1">The sequence shown here is derived from an EMBL/GenBank/DDBJ whole genome shotgun (WGS) entry which is preliminary data.</text>
</comment>
<evidence type="ECO:0000313" key="2">
    <source>
        <dbReference type="Proteomes" id="UP001174909"/>
    </source>
</evidence>
<evidence type="ECO:0000313" key="1">
    <source>
        <dbReference type="EMBL" id="CAI8019155.1"/>
    </source>
</evidence>
<reference evidence="1" key="1">
    <citation type="submission" date="2023-03" db="EMBL/GenBank/DDBJ databases">
        <authorList>
            <person name="Steffen K."/>
            <person name="Cardenas P."/>
        </authorList>
    </citation>
    <scope>NUCLEOTIDE SEQUENCE</scope>
</reference>
<dbReference type="Proteomes" id="UP001174909">
    <property type="component" value="Unassembled WGS sequence"/>
</dbReference>
<dbReference type="AlphaFoldDB" id="A0AA35RWN5"/>
<sequence>MRLNTRRRTTVATATGSLRYTRNDKMGTHKNPSAIWAHRRGRARNPGCSPRKCRRCRARHTA</sequence>
<gene>
    <name evidence="1" type="ORF">GBAR_LOCUS11534</name>
</gene>
<accession>A0AA35RWN5</accession>
<organism evidence="1 2">
    <name type="scientific">Geodia barretti</name>
    <name type="common">Barrett's horny sponge</name>
    <dbReference type="NCBI Taxonomy" id="519541"/>
    <lineage>
        <taxon>Eukaryota</taxon>
        <taxon>Metazoa</taxon>
        <taxon>Porifera</taxon>
        <taxon>Demospongiae</taxon>
        <taxon>Heteroscleromorpha</taxon>
        <taxon>Tetractinellida</taxon>
        <taxon>Astrophorina</taxon>
        <taxon>Geodiidae</taxon>
        <taxon>Geodia</taxon>
    </lineage>
</organism>
<dbReference type="EMBL" id="CASHTH010001728">
    <property type="protein sequence ID" value="CAI8019155.1"/>
    <property type="molecule type" value="Genomic_DNA"/>
</dbReference>
<protein>
    <submittedName>
        <fullName evidence="1">Uncharacterized protein</fullName>
    </submittedName>
</protein>
<feature type="non-terminal residue" evidence="1">
    <location>
        <position position="62"/>
    </location>
</feature>